<name>A0A0V0RBJ9_9BILA</name>
<keyword evidence="2" id="KW-1185">Reference proteome</keyword>
<reference evidence="1 2" key="1">
    <citation type="submission" date="2015-01" db="EMBL/GenBank/DDBJ databases">
        <title>Evolution of Trichinella species and genotypes.</title>
        <authorList>
            <person name="Korhonen P.K."/>
            <person name="Edoardo P."/>
            <person name="Giuseppe L.R."/>
            <person name="Gasser R.B."/>
        </authorList>
    </citation>
    <scope>NUCLEOTIDE SEQUENCE [LARGE SCALE GENOMIC DNA]</scope>
    <source>
        <strain evidence="1">ISS37</strain>
    </source>
</reference>
<gene>
    <name evidence="1" type="ORF">T07_3823</name>
</gene>
<dbReference type="Proteomes" id="UP000054630">
    <property type="component" value="Unassembled WGS sequence"/>
</dbReference>
<dbReference type="EMBL" id="JYDL01001202">
    <property type="protein sequence ID" value="KRX11871.1"/>
    <property type="molecule type" value="Genomic_DNA"/>
</dbReference>
<protein>
    <submittedName>
        <fullName evidence="1">Uncharacterized protein</fullName>
    </submittedName>
</protein>
<comment type="caution">
    <text evidence="1">The sequence shown here is derived from an EMBL/GenBank/DDBJ whole genome shotgun (WGS) entry which is preliminary data.</text>
</comment>
<proteinExistence type="predicted"/>
<evidence type="ECO:0000313" key="1">
    <source>
        <dbReference type="EMBL" id="KRX11871.1"/>
    </source>
</evidence>
<evidence type="ECO:0000313" key="2">
    <source>
        <dbReference type="Proteomes" id="UP000054630"/>
    </source>
</evidence>
<accession>A0A0V0RBJ9</accession>
<organism evidence="1 2">
    <name type="scientific">Trichinella nelsoni</name>
    <dbReference type="NCBI Taxonomy" id="6336"/>
    <lineage>
        <taxon>Eukaryota</taxon>
        <taxon>Metazoa</taxon>
        <taxon>Ecdysozoa</taxon>
        <taxon>Nematoda</taxon>
        <taxon>Enoplea</taxon>
        <taxon>Dorylaimia</taxon>
        <taxon>Trichinellida</taxon>
        <taxon>Trichinellidae</taxon>
        <taxon>Trichinella</taxon>
    </lineage>
</organism>
<sequence>MAYQRIGPPNVICGHCRHYLETLAERVRHDDKDTPSDWNWMAAFA</sequence>
<dbReference type="AlphaFoldDB" id="A0A0V0RBJ9"/>